<dbReference type="GO" id="GO:0008047">
    <property type="term" value="F:enzyme activator activity"/>
    <property type="evidence" value="ECO:0007669"/>
    <property type="project" value="InterPro"/>
</dbReference>
<proteinExistence type="inferred from homology"/>
<evidence type="ECO:0000256" key="3">
    <source>
        <dbReference type="ARBA" id="ARBA00022490"/>
    </source>
</evidence>
<reference evidence="6" key="1">
    <citation type="submission" date="2021-01" db="EMBL/GenBank/DDBJ databases">
        <authorList>
            <person name="Corre E."/>
            <person name="Pelletier E."/>
            <person name="Niang G."/>
            <person name="Scheremetjew M."/>
            <person name="Finn R."/>
            <person name="Kale V."/>
            <person name="Holt S."/>
            <person name="Cochrane G."/>
            <person name="Meng A."/>
            <person name="Brown T."/>
            <person name="Cohen L."/>
        </authorList>
    </citation>
    <scope>NUCLEOTIDE SEQUENCE</scope>
</reference>
<dbReference type="SUPFAM" id="SSF50729">
    <property type="entry name" value="PH domain-like"/>
    <property type="match status" value="1"/>
</dbReference>
<sequence>MAGGFEQNRYKGMLESLQQTDFDIDHIVMYSKFVVAYLLQQDGPNPGWRKANIEGPVYLVRRRTTPRYQLLVKNQFSTNDLLDSLHPDWELDLQKNYIFYKVEDSSKRIRGLWFHDDTERQKLEAALQKTLDELRKPSEPEPKRSTGDAQVDALYAQFGFTKPEGGLPAETGAGLAGAGQVAGRPGNSSNRERAPAPQNQTGVTRESLRAALHALADDEFFVGHVLQKLKDSVSDEML</sequence>
<dbReference type="AlphaFoldDB" id="A0A7S1FCH9"/>
<accession>A0A7S1FCH9</accession>
<dbReference type="Pfam" id="PF06058">
    <property type="entry name" value="DCP1"/>
    <property type="match status" value="1"/>
</dbReference>
<dbReference type="PANTHER" id="PTHR16290:SF0">
    <property type="entry name" value="DECAPPING PROTEIN 1, ISOFORM A"/>
    <property type="match status" value="1"/>
</dbReference>
<feature type="region of interest" description="Disordered" evidence="5">
    <location>
        <begin position="166"/>
        <end position="203"/>
    </location>
</feature>
<dbReference type="GO" id="GO:0006397">
    <property type="term" value="P:mRNA processing"/>
    <property type="evidence" value="ECO:0007669"/>
    <property type="project" value="UniProtKB-KW"/>
</dbReference>
<dbReference type="EMBL" id="HBFQ01044295">
    <property type="protein sequence ID" value="CAD8857033.1"/>
    <property type="molecule type" value="Transcribed_RNA"/>
</dbReference>
<dbReference type="GO" id="GO:0031087">
    <property type="term" value="P:deadenylation-independent decapping of nuclear-transcribed mRNA"/>
    <property type="evidence" value="ECO:0007669"/>
    <property type="project" value="TreeGrafter"/>
</dbReference>
<evidence type="ECO:0000313" key="6">
    <source>
        <dbReference type="EMBL" id="CAD8857033.1"/>
    </source>
</evidence>
<keyword evidence="3" id="KW-0963">Cytoplasm</keyword>
<comment type="similarity">
    <text evidence="2">Belongs to the DCP1 family.</text>
</comment>
<evidence type="ECO:0000256" key="4">
    <source>
        <dbReference type="ARBA" id="ARBA00022664"/>
    </source>
</evidence>
<evidence type="ECO:0000256" key="2">
    <source>
        <dbReference type="ARBA" id="ARBA00008778"/>
    </source>
</evidence>
<name>A0A7S1FCH9_NOCSC</name>
<evidence type="ECO:0000256" key="1">
    <source>
        <dbReference type="ARBA" id="ARBA00004496"/>
    </source>
</evidence>
<organism evidence="6">
    <name type="scientific">Noctiluca scintillans</name>
    <name type="common">Sea sparkle</name>
    <name type="synonym">Red tide dinoflagellate</name>
    <dbReference type="NCBI Taxonomy" id="2966"/>
    <lineage>
        <taxon>Eukaryota</taxon>
        <taxon>Sar</taxon>
        <taxon>Alveolata</taxon>
        <taxon>Dinophyceae</taxon>
        <taxon>Noctilucales</taxon>
        <taxon>Noctilucaceae</taxon>
        <taxon>Noctiluca</taxon>
    </lineage>
</organism>
<dbReference type="GO" id="GO:0000290">
    <property type="term" value="P:deadenylation-dependent decapping of nuclear-transcribed mRNA"/>
    <property type="evidence" value="ECO:0007669"/>
    <property type="project" value="InterPro"/>
</dbReference>
<dbReference type="GO" id="GO:0000932">
    <property type="term" value="C:P-body"/>
    <property type="evidence" value="ECO:0007669"/>
    <property type="project" value="TreeGrafter"/>
</dbReference>
<comment type="subcellular location">
    <subcellularLocation>
        <location evidence="1">Cytoplasm</location>
    </subcellularLocation>
</comment>
<dbReference type="PANTHER" id="PTHR16290">
    <property type="entry name" value="TRANSCRIPTION FACTOR SMIF DECAPPING ENZYME DCP1"/>
    <property type="match status" value="1"/>
</dbReference>
<dbReference type="GO" id="GO:0003729">
    <property type="term" value="F:mRNA binding"/>
    <property type="evidence" value="ECO:0007669"/>
    <property type="project" value="TreeGrafter"/>
</dbReference>
<dbReference type="Gene3D" id="2.30.29.30">
    <property type="entry name" value="Pleckstrin-homology domain (PH domain)/Phosphotyrosine-binding domain (PTB)"/>
    <property type="match status" value="1"/>
</dbReference>
<evidence type="ECO:0000256" key="5">
    <source>
        <dbReference type="SAM" id="MobiDB-lite"/>
    </source>
</evidence>
<gene>
    <name evidence="6" type="ORF">NSCI0253_LOCUS31385</name>
</gene>
<keyword evidence="4" id="KW-0507">mRNA processing</keyword>
<protein>
    <submittedName>
        <fullName evidence="6">Uncharacterized protein</fullName>
    </submittedName>
</protein>
<dbReference type="InterPro" id="IPR010334">
    <property type="entry name" value="Dcp1"/>
</dbReference>
<dbReference type="InterPro" id="IPR011993">
    <property type="entry name" value="PH-like_dom_sf"/>
</dbReference>